<dbReference type="Proteomes" id="UP001266305">
    <property type="component" value="Unassembled WGS sequence"/>
</dbReference>
<reference evidence="1 2" key="1">
    <citation type="submission" date="2023-05" db="EMBL/GenBank/DDBJ databases">
        <title>B98-5 Cell Line De Novo Hybrid Assembly: An Optical Mapping Approach.</title>
        <authorList>
            <person name="Kananen K."/>
            <person name="Auerbach J.A."/>
            <person name="Kautto E."/>
            <person name="Blachly J.S."/>
        </authorList>
    </citation>
    <scope>NUCLEOTIDE SEQUENCE [LARGE SCALE GENOMIC DNA]</scope>
    <source>
        <strain evidence="1">B95-8</strain>
        <tissue evidence="1">Cell line</tissue>
    </source>
</reference>
<dbReference type="EMBL" id="JASSZA010000004">
    <property type="protein sequence ID" value="KAK2113041.1"/>
    <property type="molecule type" value="Genomic_DNA"/>
</dbReference>
<comment type="caution">
    <text evidence="1">The sequence shown here is derived from an EMBL/GenBank/DDBJ whole genome shotgun (WGS) entry which is preliminary data.</text>
</comment>
<gene>
    <name evidence="1" type="ORF">P7K49_007307</name>
</gene>
<evidence type="ECO:0000313" key="2">
    <source>
        <dbReference type="Proteomes" id="UP001266305"/>
    </source>
</evidence>
<keyword evidence="2" id="KW-1185">Reference proteome</keyword>
<organism evidence="1 2">
    <name type="scientific">Saguinus oedipus</name>
    <name type="common">Cotton-top tamarin</name>
    <name type="synonym">Oedipomidas oedipus</name>
    <dbReference type="NCBI Taxonomy" id="9490"/>
    <lineage>
        <taxon>Eukaryota</taxon>
        <taxon>Metazoa</taxon>
        <taxon>Chordata</taxon>
        <taxon>Craniata</taxon>
        <taxon>Vertebrata</taxon>
        <taxon>Euteleostomi</taxon>
        <taxon>Mammalia</taxon>
        <taxon>Eutheria</taxon>
        <taxon>Euarchontoglires</taxon>
        <taxon>Primates</taxon>
        <taxon>Haplorrhini</taxon>
        <taxon>Platyrrhini</taxon>
        <taxon>Cebidae</taxon>
        <taxon>Callitrichinae</taxon>
        <taxon>Saguinus</taxon>
    </lineage>
</organism>
<name>A0ABQ9VUG7_SAGOE</name>
<evidence type="ECO:0000313" key="1">
    <source>
        <dbReference type="EMBL" id="KAK2113041.1"/>
    </source>
</evidence>
<protein>
    <submittedName>
        <fullName evidence="1">Uncharacterized protein</fullName>
    </submittedName>
</protein>
<accession>A0ABQ9VUG7</accession>
<sequence length="223" mass="25155">MAIQCLCPSHLEASFEEIENNLLHLEDLCGQCEFERCKHTQSQQLENYKKSKSCKEMELPFNTISRNTSHLPMELYSVYQHAKGSEIFYTENGSEETNSIVRNEDGSKTKREHPEHLLQRTHTEEQSLASVVLQNKWHCNCLKGIEAIATGESVLLSDRVLIPKPALFGMLFYILGSSASHKVILIKPLHPVQVSPAEPVAIYTALPGIPKSTMPKIVFHSKI</sequence>
<proteinExistence type="predicted"/>